<dbReference type="Proteomes" id="UP000192582">
    <property type="component" value="Unassembled WGS sequence"/>
</dbReference>
<protein>
    <submittedName>
        <fullName evidence="2">Uncharacterized protein</fullName>
    </submittedName>
</protein>
<feature type="region of interest" description="Disordered" evidence="1">
    <location>
        <begin position="97"/>
        <end position="164"/>
    </location>
</feature>
<reference evidence="2 3" key="1">
    <citation type="submission" date="2017-04" db="EMBL/GenBank/DDBJ databases">
        <authorList>
            <person name="Afonso C.L."/>
            <person name="Miller P.J."/>
            <person name="Scott M.A."/>
            <person name="Spackman E."/>
            <person name="Goraichik I."/>
            <person name="Dimitrov K.M."/>
            <person name="Suarez D.L."/>
            <person name="Swayne D.E."/>
        </authorList>
    </citation>
    <scope>NUCLEOTIDE SEQUENCE [LARGE SCALE GENOMIC DNA]</scope>
    <source>
        <strain evidence="2 3">KR-140</strain>
    </source>
</reference>
<feature type="compositionally biased region" description="Gly residues" evidence="1">
    <location>
        <begin position="100"/>
        <end position="115"/>
    </location>
</feature>
<evidence type="ECO:0000256" key="1">
    <source>
        <dbReference type="SAM" id="MobiDB-lite"/>
    </source>
</evidence>
<dbReference type="AlphaFoldDB" id="A0A1W1UBB0"/>
<accession>A0A1W1UBB0</accession>
<dbReference type="STRING" id="695939.SAMN00790413_06616"/>
<gene>
    <name evidence="2" type="ORF">SAMN00790413_06616</name>
</gene>
<organism evidence="2 3">
    <name type="scientific">Deinococcus hopiensis KR-140</name>
    <dbReference type="NCBI Taxonomy" id="695939"/>
    <lineage>
        <taxon>Bacteria</taxon>
        <taxon>Thermotogati</taxon>
        <taxon>Deinococcota</taxon>
        <taxon>Deinococci</taxon>
        <taxon>Deinococcales</taxon>
        <taxon>Deinococcaceae</taxon>
        <taxon>Deinococcus</taxon>
    </lineage>
</organism>
<feature type="compositionally biased region" description="Basic and acidic residues" evidence="1">
    <location>
        <begin position="116"/>
        <end position="125"/>
    </location>
</feature>
<sequence length="269" mass="29329">MRQERFFCPGALPCLSDHACALDHDIWCRPTRAWWSGRRPFNRGTACACTMDGRGPEGTRLTFRLAQMPTRLSGAEPAASLCRQDRDRLVLSDFQVHGAVGRGDTGGPQGSGSRGRSGERSRTENPGDADATGSCKPGGECSPRWRCSSSQHNGRSVDGDGVPFQEDRVSPGQATVGHGARCKRHAQALAFWYRRHIAGRSRPRRVHRAPLRGHLIKYQVLAVNHQGRAVFFPGGGSTNPVGIVIAVIGAPYLYPFGKKCPKNDLRSMT</sequence>
<name>A0A1W1UBB0_9DEIO</name>
<keyword evidence="3" id="KW-1185">Reference proteome</keyword>
<evidence type="ECO:0000313" key="2">
    <source>
        <dbReference type="EMBL" id="SMB78349.1"/>
    </source>
</evidence>
<proteinExistence type="predicted"/>
<evidence type="ECO:0000313" key="3">
    <source>
        <dbReference type="Proteomes" id="UP000192582"/>
    </source>
</evidence>
<dbReference type="EMBL" id="FWWU01000002">
    <property type="protein sequence ID" value="SMB78349.1"/>
    <property type="molecule type" value="Genomic_DNA"/>
</dbReference>